<dbReference type="GO" id="GO:0006355">
    <property type="term" value="P:regulation of DNA-templated transcription"/>
    <property type="evidence" value="ECO:0007669"/>
    <property type="project" value="InterPro"/>
</dbReference>
<comment type="similarity">
    <text evidence="1 7">Belongs to the peptidase S24 family.</text>
</comment>
<dbReference type="GO" id="GO:0009432">
    <property type="term" value="P:SOS response"/>
    <property type="evidence" value="ECO:0007669"/>
    <property type="project" value="UniProtKB-KW"/>
</dbReference>
<feature type="domain" description="HTH cro/C1-type" evidence="8">
    <location>
        <begin position="20"/>
        <end position="74"/>
    </location>
</feature>
<keyword evidence="6" id="KW-0742">SOS response</keyword>
<dbReference type="PANTHER" id="PTHR33516:SF2">
    <property type="entry name" value="LEXA REPRESSOR-RELATED"/>
    <property type="match status" value="1"/>
</dbReference>
<dbReference type="InterPro" id="IPR015927">
    <property type="entry name" value="Peptidase_S24_S26A/B/C"/>
</dbReference>
<evidence type="ECO:0000256" key="5">
    <source>
        <dbReference type="ARBA" id="ARBA00023204"/>
    </source>
</evidence>
<keyword evidence="2" id="KW-0227">DNA damage</keyword>
<protein>
    <submittedName>
        <fullName evidence="9">SOS-response transcriptional repressor</fullName>
    </submittedName>
</protein>
<dbReference type="InterPro" id="IPR036286">
    <property type="entry name" value="LexA/Signal_pep-like_sf"/>
</dbReference>
<dbReference type="PANTHER" id="PTHR33516">
    <property type="entry name" value="LEXA REPRESSOR"/>
    <property type="match status" value="1"/>
</dbReference>
<gene>
    <name evidence="9" type="ORF">PPOP_2124</name>
</gene>
<keyword evidence="3 7" id="KW-0378">Hydrolase</keyword>
<dbReference type="CDD" id="cd06529">
    <property type="entry name" value="S24_LexA-like"/>
    <property type="match status" value="1"/>
</dbReference>
<sequence>MNEVRIVMDSKIKDIFAKNILNLRKQKNLTQGDLAEILGVGVSTVSDWEKAKKYPRAGVIEKLSSHFNIPKSRLFEEVNGRSYLGFAEMAMVPVVKKISCCNGYVTYENVDRHEATPLSWVSCGEYFYVLAVGDSMINARIYDGDLLLLRSQEDVEEGEIAAVLLNNEIVIKRVFKNGGILVLHSENPSFSPIYGNDEKNTIKILGKLKKVIFDV</sequence>
<organism evidence="9 10">
    <name type="scientific">Paenibacillus popilliae ATCC 14706</name>
    <dbReference type="NCBI Taxonomy" id="1212764"/>
    <lineage>
        <taxon>Bacteria</taxon>
        <taxon>Bacillati</taxon>
        <taxon>Bacillota</taxon>
        <taxon>Bacilli</taxon>
        <taxon>Bacillales</taxon>
        <taxon>Paenibacillaceae</taxon>
        <taxon>Paenibacillus</taxon>
    </lineage>
</organism>
<evidence type="ECO:0000256" key="6">
    <source>
        <dbReference type="ARBA" id="ARBA00023236"/>
    </source>
</evidence>
<dbReference type="SUPFAM" id="SSF47413">
    <property type="entry name" value="lambda repressor-like DNA-binding domains"/>
    <property type="match status" value="1"/>
</dbReference>
<dbReference type="AlphaFoldDB" id="M9M1I9"/>
<reference evidence="9 10" key="1">
    <citation type="submission" date="2012-10" db="EMBL/GenBank/DDBJ databases">
        <title>Draft Genome Sequence of Paenibacillus popilliae ATCC 14706T.</title>
        <authorList>
            <person name="Iiyama K."/>
            <person name="Mori K."/>
            <person name="Mon H."/>
            <person name="Chieda Y."/>
            <person name="Lee J.M."/>
            <person name="Kusakabe T."/>
            <person name="Tashiro K."/>
            <person name="Asano S."/>
            <person name="Yasunaga-Aoki C."/>
            <person name="Shimizu S."/>
        </authorList>
    </citation>
    <scope>NUCLEOTIDE SEQUENCE [LARGE SCALE GENOMIC DNA]</scope>
    <source>
        <strain evidence="9 10">ATCC 14706</strain>
    </source>
</reference>
<dbReference type="InterPro" id="IPR010982">
    <property type="entry name" value="Lambda_DNA-bd_dom_sf"/>
</dbReference>
<dbReference type="GO" id="GO:0016787">
    <property type="term" value="F:hydrolase activity"/>
    <property type="evidence" value="ECO:0007669"/>
    <property type="project" value="UniProtKB-KW"/>
</dbReference>
<evidence type="ECO:0000256" key="7">
    <source>
        <dbReference type="RuleBase" id="RU003991"/>
    </source>
</evidence>
<dbReference type="SUPFAM" id="SSF51306">
    <property type="entry name" value="LexA/Signal peptidase"/>
    <property type="match status" value="1"/>
</dbReference>
<dbReference type="PRINTS" id="PR00726">
    <property type="entry name" value="LEXASERPTASE"/>
</dbReference>
<comment type="caution">
    <text evidence="9">The sequence shown here is derived from an EMBL/GenBank/DDBJ whole genome shotgun (WGS) entry which is preliminary data.</text>
</comment>
<dbReference type="GO" id="GO:0003677">
    <property type="term" value="F:DNA binding"/>
    <property type="evidence" value="ECO:0007669"/>
    <property type="project" value="InterPro"/>
</dbReference>
<name>M9M1I9_PAEPP</name>
<dbReference type="Pfam" id="PF00717">
    <property type="entry name" value="Peptidase_S24"/>
    <property type="match status" value="1"/>
</dbReference>
<dbReference type="InterPro" id="IPR050077">
    <property type="entry name" value="LexA_repressor"/>
</dbReference>
<evidence type="ECO:0000313" key="9">
    <source>
        <dbReference type="EMBL" id="GAC42764.1"/>
    </source>
</evidence>
<dbReference type="Gene3D" id="2.10.109.10">
    <property type="entry name" value="Umud Fragment, subunit A"/>
    <property type="match status" value="1"/>
</dbReference>
<evidence type="ECO:0000256" key="4">
    <source>
        <dbReference type="ARBA" id="ARBA00022813"/>
    </source>
</evidence>
<evidence type="ECO:0000259" key="8">
    <source>
        <dbReference type="PROSITE" id="PS50943"/>
    </source>
</evidence>
<dbReference type="InterPro" id="IPR006197">
    <property type="entry name" value="Peptidase_S24_LexA"/>
</dbReference>
<keyword evidence="4 7" id="KW-0068">Autocatalytic cleavage</keyword>
<dbReference type="Gene3D" id="1.10.260.40">
    <property type="entry name" value="lambda repressor-like DNA-binding domains"/>
    <property type="match status" value="1"/>
</dbReference>
<dbReference type="Proteomes" id="UP000029453">
    <property type="component" value="Unassembled WGS sequence"/>
</dbReference>
<dbReference type="GO" id="GO:0006281">
    <property type="term" value="P:DNA repair"/>
    <property type="evidence" value="ECO:0007669"/>
    <property type="project" value="UniProtKB-KW"/>
</dbReference>
<dbReference type="MEROPS" id="S24.001"/>
<keyword evidence="5" id="KW-0234">DNA repair</keyword>
<dbReference type="InterPro" id="IPR039418">
    <property type="entry name" value="LexA-like"/>
</dbReference>
<dbReference type="EMBL" id="BALG01000133">
    <property type="protein sequence ID" value="GAC42764.1"/>
    <property type="molecule type" value="Genomic_DNA"/>
</dbReference>
<evidence type="ECO:0000256" key="1">
    <source>
        <dbReference type="ARBA" id="ARBA00007484"/>
    </source>
</evidence>
<dbReference type="Pfam" id="PF01381">
    <property type="entry name" value="HTH_3"/>
    <property type="match status" value="1"/>
</dbReference>
<evidence type="ECO:0000313" key="10">
    <source>
        <dbReference type="Proteomes" id="UP000029453"/>
    </source>
</evidence>
<proteinExistence type="inferred from homology"/>
<accession>M9M1I9</accession>
<keyword evidence="10" id="KW-1185">Reference proteome</keyword>
<dbReference type="CDD" id="cd00093">
    <property type="entry name" value="HTH_XRE"/>
    <property type="match status" value="1"/>
</dbReference>
<evidence type="ECO:0000256" key="2">
    <source>
        <dbReference type="ARBA" id="ARBA00022763"/>
    </source>
</evidence>
<dbReference type="InterPro" id="IPR001387">
    <property type="entry name" value="Cro/C1-type_HTH"/>
</dbReference>
<evidence type="ECO:0000256" key="3">
    <source>
        <dbReference type="ARBA" id="ARBA00022801"/>
    </source>
</evidence>
<dbReference type="SMART" id="SM00530">
    <property type="entry name" value="HTH_XRE"/>
    <property type="match status" value="1"/>
</dbReference>
<dbReference type="PROSITE" id="PS50943">
    <property type="entry name" value="HTH_CROC1"/>
    <property type="match status" value="1"/>
</dbReference>